<dbReference type="EMBL" id="SRPW01000275">
    <property type="protein sequence ID" value="KAG6016117.1"/>
    <property type="molecule type" value="Genomic_DNA"/>
</dbReference>
<protein>
    <recommendedName>
        <fullName evidence="1">Methyltransferase domain-containing protein</fullName>
    </recommendedName>
</protein>
<evidence type="ECO:0000313" key="3">
    <source>
        <dbReference type="Proteomes" id="UP000748025"/>
    </source>
</evidence>
<dbReference type="OrthoDB" id="10258156at2759"/>
<reference evidence="2" key="1">
    <citation type="journal article" date="2020" name="bioRxiv">
        <title>Whole genome comparisons of ergot fungi reveals the divergence and evolution of species within the genus Claviceps are the result of varying mechanisms driving genome evolution and host range expansion.</title>
        <authorList>
            <person name="Wyka S.A."/>
            <person name="Mondo S.J."/>
            <person name="Liu M."/>
            <person name="Dettman J."/>
            <person name="Nalam V."/>
            <person name="Broders K.D."/>
        </authorList>
    </citation>
    <scope>NUCLEOTIDE SEQUENCE</scope>
    <source>
        <strain evidence="2">CCC 602</strain>
    </source>
</reference>
<dbReference type="Pfam" id="PF13679">
    <property type="entry name" value="Methyltransf_32"/>
    <property type="match status" value="1"/>
</dbReference>
<dbReference type="SUPFAM" id="SSF53335">
    <property type="entry name" value="S-adenosyl-L-methionine-dependent methyltransferases"/>
    <property type="match status" value="1"/>
</dbReference>
<dbReference type="InterPro" id="IPR025714">
    <property type="entry name" value="Methyltranfer_dom"/>
</dbReference>
<dbReference type="InterPro" id="IPR052220">
    <property type="entry name" value="METTL25"/>
</dbReference>
<feature type="domain" description="Methyltransferase" evidence="1">
    <location>
        <begin position="158"/>
        <end position="297"/>
    </location>
</feature>
<dbReference type="PANTHER" id="PTHR12496">
    <property type="entry name" value="CGI-41 METHYLTRANSFERASE"/>
    <property type="match status" value="1"/>
</dbReference>
<sequence>MCHGHLRRQQFVRRFVRHQHQPPSPMLALPGEYDNLKDYTDHLCDFVSTPLVRQITGGIHVNDALIHGAWQKLPQEWTAWWSSWSDHRLAQQDLIDSIDEDVALQTNHDEYGPGLVGSRPESLTRWLNTLRSLALPRTQRPGPTIALPEVLSLRMKAKKTAEVSRAVAYIHAVCQKKGITRIIDMGSGQGYLSINLAYLFPHLRLLCIDGSQSQITGSQSFASSLGIPESRLQTMVHWIDGGPALAATIEEWAHGERCMLVGLHACGSLTEHMLRYFTALPCIDAIAVVGCCYNHITPRSPSHPTGFPISAALRRRHVTLTPTALMTGCQSPNNWKKPDKQTDPAESSVFSKRRLYRVILEKIFHDKGVQICPADGERPIWGTRKRDLASLTTFAHRSMDCLGVERNAITTTELAAYEERYGNCQSQIAILWTLSVLCCKVVESVIAMDRFWFLQEEGARAVDVVPIFDGRVSPRNLMLVAEKGYVAEG</sequence>
<name>A0A9P7T0C9_9HYPO</name>
<dbReference type="InterPro" id="IPR029063">
    <property type="entry name" value="SAM-dependent_MTases_sf"/>
</dbReference>
<dbReference type="PANTHER" id="PTHR12496:SF0">
    <property type="entry name" value="METHYLTRANSFERASE DOMAIN-CONTAINING PROTEIN"/>
    <property type="match status" value="1"/>
</dbReference>
<evidence type="ECO:0000259" key="1">
    <source>
        <dbReference type="Pfam" id="PF13679"/>
    </source>
</evidence>
<proteinExistence type="predicted"/>
<gene>
    <name evidence="2" type="ORF">E4U43_004208</name>
</gene>
<accession>A0A9P7T0C9</accession>
<keyword evidence="3" id="KW-1185">Reference proteome</keyword>
<organism evidence="2 3">
    <name type="scientific">Claviceps pusilla</name>
    <dbReference type="NCBI Taxonomy" id="123648"/>
    <lineage>
        <taxon>Eukaryota</taxon>
        <taxon>Fungi</taxon>
        <taxon>Dikarya</taxon>
        <taxon>Ascomycota</taxon>
        <taxon>Pezizomycotina</taxon>
        <taxon>Sordariomycetes</taxon>
        <taxon>Hypocreomycetidae</taxon>
        <taxon>Hypocreales</taxon>
        <taxon>Clavicipitaceae</taxon>
        <taxon>Claviceps</taxon>
    </lineage>
</organism>
<dbReference type="Proteomes" id="UP000748025">
    <property type="component" value="Unassembled WGS sequence"/>
</dbReference>
<comment type="caution">
    <text evidence="2">The sequence shown here is derived from an EMBL/GenBank/DDBJ whole genome shotgun (WGS) entry which is preliminary data.</text>
</comment>
<dbReference type="Gene3D" id="3.40.50.150">
    <property type="entry name" value="Vaccinia Virus protein VP39"/>
    <property type="match status" value="1"/>
</dbReference>
<dbReference type="AlphaFoldDB" id="A0A9P7T0C9"/>
<evidence type="ECO:0000313" key="2">
    <source>
        <dbReference type="EMBL" id="KAG6016117.1"/>
    </source>
</evidence>